<dbReference type="EMBL" id="JBHMCE010000002">
    <property type="protein sequence ID" value="MFB9526351.1"/>
    <property type="molecule type" value="Genomic_DNA"/>
</dbReference>
<accession>A0ABV5PV41</accession>
<dbReference type="Proteomes" id="UP001589646">
    <property type="component" value="Unassembled WGS sequence"/>
</dbReference>
<gene>
    <name evidence="1" type="ORF">ACFFRN_06965</name>
</gene>
<dbReference type="InterPro" id="IPR009097">
    <property type="entry name" value="Cyclic_Pdiesterase"/>
</dbReference>
<protein>
    <submittedName>
        <fullName evidence="1">2'-5' RNA ligase family protein</fullName>
    </submittedName>
</protein>
<keyword evidence="1" id="KW-0436">Ligase</keyword>
<dbReference type="RefSeq" id="WP_346123338.1">
    <property type="nucleotide sequence ID" value="NZ_BAAAXC010000014.1"/>
</dbReference>
<dbReference type="SUPFAM" id="SSF55144">
    <property type="entry name" value="LigT-like"/>
    <property type="match status" value="1"/>
</dbReference>
<reference evidence="1 2" key="1">
    <citation type="submission" date="2024-09" db="EMBL/GenBank/DDBJ databases">
        <authorList>
            <person name="Sun Q."/>
            <person name="Mori K."/>
        </authorList>
    </citation>
    <scope>NUCLEOTIDE SEQUENCE [LARGE SCALE GENOMIC DNA]</scope>
    <source>
        <strain evidence="1 2">JCM 3323</strain>
    </source>
</reference>
<name>A0ABV5PV41_9ACTN</name>
<keyword evidence="2" id="KW-1185">Reference proteome</keyword>
<sequence length="147" mass="16003">MGSFEVGETALVVNVPAAEPVVGRWRERHDPSAAYGVGAHVTVLYPFLTLGRIDAGVRGELSRLFAARRAFDVTFRATGRFPGVLYLAPEPSGPLRELTESVTARWPEARPYGGRHLDVVPHLTVADGAEADVMAEIEADLVARPWR</sequence>
<dbReference type="GO" id="GO:0016874">
    <property type="term" value="F:ligase activity"/>
    <property type="evidence" value="ECO:0007669"/>
    <property type="project" value="UniProtKB-KW"/>
</dbReference>
<proteinExistence type="predicted"/>
<organism evidence="1 2">
    <name type="scientific">Nonomuraea roseola</name>
    <dbReference type="NCBI Taxonomy" id="46179"/>
    <lineage>
        <taxon>Bacteria</taxon>
        <taxon>Bacillati</taxon>
        <taxon>Actinomycetota</taxon>
        <taxon>Actinomycetes</taxon>
        <taxon>Streptosporangiales</taxon>
        <taxon>Streptosporangiaceae</taxon>
        <taxon>Nonomuraea</taxon>
    </lineage>
</organism>
<dbReference type="Pfam" id="PF13563">
    <property type="entry name" value="2_5_RNA_ligase2"/>
    <property type="match status" value="1"/>
</dbReference>
<evidence type="ECO:0000313" key="1">
    <source>
        <dbReference type="EMBL" id="MFB9526351.1"/>
    </source>
</evidence>
<evidence type="ECO:0000313" key="2">
    <source>
        <dbReference type="Proteomes" id="UP001589646"/>
    </source>
</evidence>
<comment type="caution">
    <text evidence="1">The sequence shown here is derived from an EMBL/GenBank/DDBJ whole genome shotgun (WGS) entry which is preliminary data.</text>
</comment>
<dbReference type="Gene3D" id="3.90.1140.10">
    <property type="entry name" value="Cyclic phosphodiesterase"/>
    <property type="match status" value="1"/>
</dbReference>